<dbReference type="OrthoDB" id="409048at2759"/>
<reference evidence="2 3" key="1">
    <citation type="journal article" date="2014" name="Genome Biol. Evol.">
        <title>The genome of the myxosporean Thelohanellus kitauei shows adaptations to nutrient acquisition within its fish host.</title>
        <authorList>
            <person name="Yang Y."/>
            <person name="Xiong J."/>
            <person name="Zhou Z."/>
            <person name="Huo F."/>
            <person name="Miao W."/>
            <person name="Ran C."/>
            <person name="Liu Y."/>
            <person name="Zhang J."/>
            <person name="Feng J."/>
            <person name="Wang M."/>
            <person name="Wang M."/>
            <person name="Wang L."/>
            <person name="Yao B."/>
        </authorList>
    </citation>
    <scope>NUCLEOTIDE SEQUENCE [LARGE SCALE GENOMIC DNA]</scope>
    <source>
        <strain evidence="2">Wuqing</strain>
    </source>
</reference>
<organism evidence="2 3">
    <name type="scientific">Thelohanellus kitauei</name>
    <name type="common">Myxosporean</name>
    <dbReference type="NCBI Taxonomy" id="669202"/>
    <lineage>
        <taxon>Eukaryota</taxon>
        <taxon>Metazoa</taxon>
        <taxon>Cnidaria</taxon>
        <taxon>Myxozoa</taxon>
        <taxon>Myxosporea</taxon>
        <taxon>Bivalvulida</taxon>
        <taxon>Platysporina</taxon>
        <taxon>Myxobolidae</taxon>
        <taxon>Thelohanellus</taxon>
    </lineage>
</organism>
<dbReference type="Proteomes" id="UP000031668">
    <property type="component" value="Unassembled WGS sequence"/>
</dbReference>
<evidence type="ECO:0000256" key="1">
    <source>
        <dbReference type="SAM" id="MobiDB-lite"/>
    </source>
</evidence>
<dbReference type="PANTHER" id="PTHR36688:SF1">
    <property type="entry name" value="ENDONUCLEASE_EXONUCLEASE_PHOSPHATASE DOMAIN-CONTAINING PROTEIN"/>
    <property type="match status" value="1"/>
</dbReference>
<dbReference type="InterPro" id="IPR052560">
    <property type="entry name" value="RdDP_mobile_element"/>
</dbReference>
<dbReference type="EMBL" id="JWZT01004662">
    <property type="protein sequence ID" value="KII63493.1"/>
    <property type="molecule type" value="Genomic_DNA"/>
</dbReference>
<feature type="region of interest" description="Disordered" evidence="1">
    <location>
        <begin position="273"/>
        <end position="292"/>
    </location>
</feature>
<proteinExistence type="predicted"/>
<name>A0A0C2IDU7_THEKT</name>
<dbReference type="AlphaFoldDB" id="A0A0C2IDU7"/>
<sequence length="292" mass="33823">MDNKQIGIPRTLPATSNLPQMDHKEPCIHFTFTEIDKAIDSLKPNKAPGFDRIIPEFIMHLGPIAKTWLNSFYNPKRRPRHTRFFDHWKLQLNPSKSVTSLFYLNKNEANTSLTIRANNNILQHDPKPKYIGVFHDRTLSFKKHIIETGKKISQKQPNHTAEYAGPVWFNSSHAKSIDTKLNTTLRIITGCLKSTQTHWLSTLSHIAPPHLSRKFAASKLFNKILTSNLPIRHDILNHQTKRLKSRHSIWESLYPNTVYPSIHEAWKAEWSNSSPKNRHLYPDPHQNQSTTI</sequence>
<protein>
    <recommendedName>
        <fullName evidence="4">Reverse transcriptase domain-containing protein</fullName>
    </recommendedName>
</protein>
<gene>
    <name evidence="2" type="ORF">RF11_01446</name>
</gene>
<accession>A0A0C2IDU7</accession>
<dbReference type="PANTHER" id="PTHR36688">
    <property type="entry name" value="ENDO/EXONUCLEASE/PHOSPHATASE DOMAIN-CONTAINING PROTEIN"/>
    <property type="match status" value="1"/>
</dbReference>
<evidence type="ECO:0008006" key="4">
    <source>
        <dbReference type="Google" id="ProtNLM"/>
    </source>
</evidence>
<evidence type="ECO:0000313" key="2">
    <source>
        <dbReference type="EMBL" id="KII63493.1"/>
    </source>
</evidence>
<keyword evidence="3" id="KW-1185">Reference proteome</keyword>
<comment type="caution">
    <text evidence="2">The sequence shown here is derived from an EMBL/GenBank/DDBJ whole genome shotgun (WGS) entry which is preliminary data.</text>
</comment>
<evidence type="ECO:0000313" key="3">
    <source>
        <dbReference type="Proteomes" id="UP000031668"/>
    </source>
</evidence>